<sequence length="331" mass="35737">MLIRKLGASGLEVSEIGFGCMGLNAVYGGAGDREEMIALLREAVDIGVTLFDTAQVYGPKINEELVGEALQPVRERVVIATKFGFELDPSGGPAPIGLNSRPEAIKATAEDSLRRLRTDHIDLYYQHRVDPQVPIEDVAGAVAELIAEGKVRCFGLSEAGAATIRKAHAVCPITALQSEYSLWAREPEVEIFPLLDELGIGFVAYSPLGRGFLTGSITTDTSFDDGDFRSFLPRFQKDAVARNMAVVERVKALSAAKGITPAQLAIAWVLAQRPWIVPIPGTTKRTRLEENIDAAAVELSETELAAIIDALASVEIDGTRYAESEMANLNR</sequence>
<dbReference type="InterPro" id="IPR050791">
    <property type="entry name" value="Aldo-Keto_reductase"/>
</dbReference>
<dbReference type="Pfam" id="PF00248">
    <property type="entry name" value="Aldo_ket_red"/>
    <property type="match status" value="1"/>
</dbReference>
<dbReference type="GO" id="GO:0005737">
    <property type="term" value="C:cytoplasm"/>
    <property type="evidence" value="ECO:0007669"/>
    <property type="project" value="TreeGrafter"/>
</dbReference>
<dbReference type="SUPFAM" id="SSF51430">
    <property type="entry name" value="NAD(P)-linked oxidoreductase"/>
    <property type="match status" value="1"/>
</dbReference>
<dbReference type="InterPro" id="IPR036812">
    <property type="entry name" value="NAD(P)_OxRdtase_dom_sf"/>
</dbReference>
<evidence type="ECO:0000259" key="2">
    <source>
        <dbReference type="Pfam" id="PF00248"/>
    </source>
</evidence>
<dbReference type="GO" id="GO:0016491">
    <property type="term" value="F:oxidoreductase activity"/>
    <property type="evidence" value="ECO:0007669"/>
    <property type="project" value="UniProtKB-KW"/>
</dbReference>
<dbReference type="RefSeq" id="WP_150061454.1">
    <property type="nucleotide sequence ID" value="NZ_JACHII010000006.1"/>
</dbReference>
<comment type="caution">
    <text evidence="3">The sequence shown here is derived from an EMBL/GenBank/DDBJ whole genome shotgun (WGS) entry which is preliminary data.</text>
</comment>
<name>A0A5M6IF86_9PROT</name>
<proteinExistence type="predicted"/>
<dbReference type="Gene3D" id="3.20.20.100">
    <property type="entry name" value="NADP-dependent oxidoreductase domain"/>
    <property type="match status" value="1"/>
</dbReference>
<dbReference type="Proteomes" id="UP000324065">
    <property type="component" value="Unassembled WGS sequence"/>
</dbReference>
<protein>
    <submittedName>
        <fullName evidence="3">Aldo/keto reductase</fullName>
    </submittedName>
</protein>
<gene>
    <name evidence="3" type="ORF">F1188_05790</name>
</gene>
<accession>A0A5M6IF86</accession>
<dbReference type="PANTHER" id="PTHR43625">
    <property type="entry name" value="AFLATOXIN B1 ALDEHYDE REDUCTASE"/>
    <property type="match status" value="1"/>
</dbReference>
<dbReference type="EMBL" id="VWPJ01000004">
    <property type="protein sequence ID" value="KAA5606385.1"/>
    <property type="molecule type" value="Genomic_DNA"/>
</dbReference>
<organism evidence="3 4">
    <name type="scientific">Roseospira marina</name>
    <dbReference type="NCBI Taxonomy" id="140057"/>
    <lineage>
        <taxon>Bacteria</taxon>
        <taxon>Pseudomonadati</taxon>
        <taxon>Pseudomonadota</taxon>
        <taxon>Alphaproteobacteria</taxon>
        <taxon>Rhodospirillales</taxon>
        <taxon>Rhodospirillaceae</taxon>
        <taxon>Roseospira</taxon>
    </lineage>
</organism>
<dbReference type="InterPro" id="IPR023210">
    <property type="entry name" value="NADP_OxRdtase_dom"/>
</dbReference>
<reference evidence="3 4" key="1">
    <citation type="submission" date="2019-09" db="EMBL/GenBank/DDBJ databases">
        <title>Genome sequence of Roseospira marina, one of the more divergent members of the non-sulfur purple photosynthetic bacterial family, the Rhodospirillaceae.</title>
        <authorList>
            <person name="Meyer T."/>
            <person name="Kyndt J."/>
        </authorList>
    </citation>
    <scope>NUCLEOTIDE SEQUENCE [LARGE SCALE GENOMIC DNA]</scope>
    <source>
        <strain evidence="3 4">DSM 15113</strain>
    </source>
</reference>
<dbReference type="AlphaFoldDB" id="A0A5M6IF86"/>
<dbReference type="PANTHER" id="PTHR43625:SF77">
    <property type="entry name" value="ALDO-KETO REDUCTASE"/>
    <property type="match status" value="1"/>
</dbReference>
<dbReference type="CDD" id="cd19078">
    <property type="entry name" value="AKR_AKR13C1_2"/>
    <property type="match status" value="1"/>
</dbReference>
<evidence type="ECO:0000313" key="3">
    <source>
        <dbReference type="EMBL" id="KAA5606385.1"/>
    </source>
</evidence>
<keyword evidence="4" id="KW-1185">Reference proteome</keyword>
<evidence type="ECO:0000313" key="4">
    <source>
        <dbReference type="Proteomes" id="UP000324065"/>
    </source>
</evidence>
<keyword evidence="1" id="KW-0560">Oxidoreductase</keyword>
<feature type="domain" description="NADP-dependent oxidoreductase" evidence="2">
    <location>
        <begin position="15"/>
        <end position="307"/>
    </location>
</feature>
<evidence type="ECO:0000256" key="1">
    <source>
        <dbReference type="ARBA" id="ARBA00023002"/>
    </source>
</evidence>
<dbReference type="OrthoDB" id="9773828at2"/>